<evidence type="ECO:0000256" key="1">
    <source>
        <dbReference type="SAM" id="Phobius"/>
    </source>
</evidence>
<feature type="chain" id="PRO_5006390845" description="DUF2167 domain-containing protein" evidence="2">
    <location>
        <begin position="23"/>
        <end position="286"/>
    </location>
</feature>
<organism evidence="3 4">
    <name type="scientific">Stenotrophomonas panacihumi</name>
    <dbReference type="NCBI Taxonomy" id="676599"/>
    <lineage>
        <taxon>Bacteria</taxon>
        <taxon>Pseudomonadati</taxon>
        <taxon>Pseudomonadota</taxon>
        <taxon>Gammaproteobacteria</taxon>
        <taxon>Lysobacterales</taxon>
        <taxon>Lysobacteraceae</taxon>
        <taxon>Stenotrophomonas</taxon>
    </lineage>
</organism>
<dbReference type="EMBL" id="LLXU01000095">
    <property type="protein sequence ID" value="KRG40712.1"/>
    <property type="molecule type" value="Genomic_DNA"/>
</dbReference>
<evidence type="ECO:0000313" key="4">
    <source>
        <dbReference type="Proteomes" id="UP000051802"/>
    </source>
</evidence>
<proteinExistence type="predicted"/>
<dbReference type="RefSeq" id="WP_057647662.1">
    <property type="nucleotide sequence ID" value="NZ_LLXU01000095.1"/>
</dbReference>
<keyword evidence="1" id="KW-0812">Transmembrane</keyword>
<evidence type="ECO:0000256" key="2">
    <source>
        <dbReference type="SAM" id="SignalP"/>
    </source>
</evidence>
<dbReference type="OrthoDB" id="196355at2"/>
<dbReference type="STRING" id="676599.ARC20_12895"/>
<dbReference type="Proteomes" id="UP000051802">
    <property type="component" value="Unassembled WGS sequence"/>
</dbReference>
<keyword evidence="4" id="KW-1185">Reference proteome</keyword>
<dbReference type="AlphaFoldDB" id="A0A0R0AIU2"/>
<comment type="caution">
    <text evidence="3">The sequence shown here is derived from an EMBL/GenBank/DDBJ whole genome shotgun (WGS) entry which is preliminary data.</text>
</comment>
<name>A0A0R0AIU2_9GAMM</name>
<feature type="transmembrane region" description="Helical" evidence="1">
    <location>
        <begin position="243"/>
        <end position="269"/>
    </location>
</feature>
<keyword evidence="2" id="KW-0732">Signal</keyword>
<feature type="signal peptide" evidence="2">
    <location>
        <begin position="1"/>
        <end position="22"/>
    </location>
</feature>
<evidence type="ECO:0000313" key="3">
    <source>
        <dbReference type="EMBL" id="KRG40712.1"/>
    </source>
</evidence>
<sequence>MKSIFVALFAALLCVSVSGARAAEDVSSLPWQVGKATGDIAGKATIDIPEGYAFLGAKGTRELNRMMQNPQGSEDIYTFAPQDLSWVAFFTYSGIGYVKDNDKLDADELLASIREGTEASNKERKEKGWDLMHVSGWRFQPKYDKSVNNLEWAIIGENEASHEQSVNYNTRLLGRHGVMEVVVVASPEQFDGAIADFKRVLPGYEYKAGERYAEFREGDHVAAYGLAALVTGGAAAVAAKKGLFGAIGAFLASMWKLVVAGVVAVGAWFRKLFARKPAQEKGKTVQ</sequence>
<accession>A0A0R0AIU2</accession>
<keyword evidence="1" id="KW-0472">Membrane</keyword>
<dbReference type="InterPro" id="IPR018682">
    <property type="entry name" value="DUF2167_membr"/>
</dbReference>
<reference evidence="3 4" key="1">
    <citation type="submission" date="2015-10" db="EMBL/GenBank/DDBJ databases">
        <title>Genome sequencing and analysis of members of genus Stenotrophomonas.</title>
        <authorList>
            <person name="Patil P.P."/>
            <person name="Midha S."/>
            <person name="Patil P.B."/>
        </authorList>
    </citation>
    <scope>NUCLEOTIDE SEQUENCE [LARGE SCALE GENOMIC DNA]</scope>
    <source>
        <strain evidence="3 4">JCM 16536</strain>
    </source>
</reference>
<gene>
    <name evidence="3" type="ORF">ARC20_12895</name>
</gene>
<dbReference type="Pfam" id="PF09935">
    <property type="entry name" value="DUF2167"/>
    <property type="match status" value="1"/>
</dbReference>
<evidence type="ECO:0008006" key="5">
    <source>
        <dbReference type="Google" id="ProtNLM"/>
    </source>
</evidence>
<protein>
    <recommendedName>
        <fullName evidence="5">DUF2167 domain-containing protein</fullName>
    </recommendedName>
</protein>
<keyword evidence="1" id="KW-1133">Transmembrane helix</keyword>